<comment type="caution">
    <text evidence="1">The sequence shown here is derived from an EMBL/GenBank/DDBJ whole genome shotgun (WGS) entry which is preliminary data.</text>
</comment>
<dbReference type="AlphaFoldDB" id="A0A5J9VZB9"/>
<dbReference type="Gramene" id="TVU40987">
    <property type="protein sequence ID" value="TVU40987"/>
    <property type="gene ID" value="EJB05_14474"/>
</dbReference>
<protein>
    <submittedName>
        <fullName evidence="1">Uncharacterized protein</fullName>
    </submittedName>
</protein>
<organism evidence="1 2">
    <name type="scientific">Eragrostis curvula</name>
    <name type="common">weeping love grass</name>
    <dbReference type="NCBI Taxonomy" id="38414"/>
    <lineage>
        <taxon>Eukaryota</taxon>
        <taxon>Viridiplantae</taxon>
        <taxon>Streptophyta</taxon>
        <taxon>Embryophyta</taxon>
        <taxon>Tracheophyta</taxon>
        <taxon>Spermatophyta</taxon>
        <taxon>Magnoliopsida</taxon>
        <taxon>Liliopsida</taxon>
        <taxon>Poales</taxon>
        <taxon>Poaceae</taxon>
        <taxon>PACMAD clade</taxon>
        <taxon>Chloridoideae</taxon>
        <taxon>Eragrostideae</taxon>
        <taxon>Eragrostidinae</taxon>
        <taxon>Eragrostis</taxon>
    </lineage>
</organism>
<gene>
    <name evidence="1" type="ORF">EJB05_14474</name>
</gene>
<evidence type="ECO:0000313" key="2">
    <source>
        <dbReference type="Proteomes" id="UP000324897"/>
    </source>
</evidence>
<proteinExistence type="predicted"/>
<keyword evidence="2" id="KW-1185">Reference proteome</keyword>
<evidence type="ECO:0000313" key="1">
    <source>
        <dbReference type="EMBL" id="TVU40987.1"/>
    </source>
</evidence>
<accession>A0A5J9VZB9</accession>
<reference evidence="1 2" key="1">
    <citation type="journal article" date="2019" name="Sci. Rep.">
        <title>A high-quality genome of Eragrostis curvula grass provides insights into Poaceae evolution and supports new strategies to enhance forage quality.</title>
        <authorList>
            <person name="Carballo J."/>
            <person name="Santos B.A.C.M."/>
            <person name="Zappacosta D."/>
            <person name="Garbus I."/>
            <person name="Selva J.P."/>
            <person name="Gallo C.A."/>
            <person name="Diaz A."/>
            <person name="Albertini E."/>
            <person name="Caccamo M."/>
            <person name="Echenique V."/>
        </authorList>
    </citation>
    <scope>NUCLEOTIDE SEQUENCE [LARGE SCALE GENOMIC DNA]</scope>
    <source>
        <strain evidence="2">cv. Victoria</strain>
        <tissue evidence="1">Leaf</tissue>
    </source>
</reference>
<dbReference type="Proteomes" id="UP000324897">
    <property type="component" value="Chromosome 4"/>
</dbReference>
<sequence length="93" mass="10217">MPAVIQTPTPPVRSDGTSLLPLRHVPLPWSEGMDLIYEDLVECIFRGLQDLLALGVSGNVFALHGAREVNLRCYCFQLNHASLSVKSNTNALK</sequence>
<name>A0A5J9VZB9_9POAL</name>
<dbReference type="EMBL" id="RWGY01000007">
    <property type="protein sequence ID" value="TVU40987.1"/>
    <property type="molecule type" value="Genomic_DNA"/>
</dbReference>